<keyword evidence="3 6" id="KW-0812">Transmembrane</keyword>
<feature type="transmembrane region" description="Helical" evidence="6">
    <location>
        <begin position="35"/>
        <end position="56"/>
    </location>
</feature>
<sequence length="102" mass="11144">MQYLAAIFLQLCLATLAFAAPIEASGGTFNNYLPGVGGVLGFIVLVLDILVFIEVLKSNRPPLHKLAWCLVVFFFPIGGMIIYWLFSNRAEHNSGGGYEPLP</sequence>
<evidence type="ECO:0000256" key="1">
    <source>
        <dbReference type="ARBA" id="ARBA00004651"/>
    </source>
</evidence>
<accession>A0A9P8VDZ3</accession>
<name>A0A9P8VDZ3_9PEZI</name>
<evidence type="ECO:0000256" key="3">
    <source>
        <dbReference type="ARBA" id="ARBA00022692"/>
    </source>
</evidence>
<dbReference type="Pfam" id="PF13396">
    <property type="entry name" value="PLDc_N"/>
    <property type="match status" value="1"/>
</dbReference>
<dbReference type="Proteomes" id="UP000770015">
    <property type="component" value="Unassembled WGS sequence"/>
</dbReference>
<organism evidence="9 10">
    <name type="scientific">Plectosphaerella plurivora</name>
    <dbReference type="NCBI Taxonomy" id="936078"/>
    <lineage>
        <taxon>Eukaryota</taxon>
        <taxon>Fungi</taxon>
        <taxon>Dikarya</taxon>
        <taxon>Ascomycota</taxon>
        <taxon>Pezizomycotina</taxon>
        <taxon>Sordariomycetes</taxon>
        <taxon>Hypocreomycetidae</taxon>
        <taxon>Glomerellales</taxon>
        <taxon>Plectosphaerellaceae</taxon>
        <taxon>Plectosphaerella</taxon>
    </lineage>
</organism>
<evidence type="ECO:0000313" key="10">
    <source>
        <dbReference type="Proteomes" id="UP000770015"/>
    </source>
</evidence>
<keyword evidence="7" id="KW-0732">Signal</keyword>
<gene>
    <name evidence="9" type="ORF">F5X68DRAFT_204263</name>
</gene>
<evidence type="ECO:0000313" key="9">
    <source>
        <dbReference type="EMBL" id="KAH6689777.1"/>
    </source>
</evidence>
<evidence type="ECO:0000256" key="5">
    <source>
        <dbReference type="ARBA" id="ARBA00023136"/>
    </source>
</evidence>
<evidence type="ECO:0000256" key="2">
    <source>
        <dbReference type="ARBA" id="ARBA00022475"/>
    </source>
</evidence>
<keyword evidence="10" id="KW-1185">Reference proteome</keyword>
<evidence type="ECO:0000256" key="4">
    <source>
        <dbReference type="ARBA" id="ARBA00022989"/>
    </source>
</evidence>
<evidence type="ECO:0000259" key="8">
    <source>
        <dbReference type="Pfam" id="PF13396"/>
    </source>
</evidence>
<dbReference type="GO" id="GO:0005886">
    <property type="term" value="C:plasma membrane"/>
    <property type="evidence" value="ECO:0007669"/>
    <property type="project" value="UniProtKB-SubCell"/>
</dbReference>
<comment type="caution">
    <text evidence="9">The sequence shown here is derived from an EMBL/GenBank/DDBJ whole genome shotgun (WGS) entry which is preliminary data.</text>
</comment>
<keyword evidence="5 6" id="KW-0472">Membrane</keyword>
<feature type="signal peptide" evidence="7">
    <location>
        <begin position="1"/>
        <end position="19"/>
    </location>
</feature>
<dbReference type="InterPro" id="IPR027379">
    <property type="entry name" value="CLS_N"/>
</dbReference>
<evidence type="ECO:0000256" key="7">
    <source>
        <dbReference type="SAM" id="SignalP"/>
    </source>
</evidence>
<dbReference type="OrthoDB" id="5193244at2759"/>
<evidence type="ECO:0000256" key="6">
    <source>
        <dbReference type="SAM" id="Phobius"/>
    </source>
</evidence>
<dbReference type="EMBL" id="JAGSXJ010000007">
    <property type="protein sequence ID" value="KAH6689777.1"/>
    <property type="molecule type" value="Genomic_DNA"/>
</dbReference>
<feature type="chain" id="PRO_5040218069" description="Cardiolipin synthase N-terminal domain-containing protein" evidence="7">
    <location>
        <begin position="20"/>
        <end position="102"/>
    </location>
</feature>
<protein>
    <recommendedName>
        <fullName evidence="8">Cardiolipin synthase N-terminal domain-containing protein</fullName>
    </recommendedName>
</protein>
<keyword evidence="2" id="KW-1003">Cell membrane</keyword>
<comment type="subcellular location">
    <subcellularLocation>
        <location evidence="1">Cell membrane</location>
        <topology evidence="1">Multi-pass membrane protein</topology>
    </subcellularLocation>
</comment>
<proteinExistence type="predicted"/>
<reference evidence="9" key="1">
    <citation type="journal article" date="2021" name="Nat. Commun.">
        <title>Genetic determinants of endophytism in the Arabidopsis root mycobiome.</title>
        <authorList>
            <person name="Mesny F."/>
            <person name="Miyauchi S."/>
            <person name="Thiergart T."/>
            <person name="Pickel B."/>
            <person name="Atanasova L."/>
            <person name="Karlsson M."/>
            <person name="Huettel B."/>
            <person name="Barry K.W."/>
            <person name="Haridas S."/>
            <person name="Chen C."/>
            <person name="Bauer D."/>
            <person name="Andreopoulos W."/>
            <person name="Pangilinan J."/>
            <person name="LaButti K."/>
            <person name="Riley R."/>
            <person name="Lipzen A."/>
            <person name="Clum A."/>
            <person name="Drula E."/>
            <person name="Henrissat B."/>
            <person name="Kohler A."/>
            <person name="Grigoriev I.V."/>
            <person name="Martin F.M."/>
            <person name="Hacquard S."/>
        </authorList>
    </citation>
    <scope>NUCLEOTIDE SEQUENCE</scope>
    <source>
        <strain evidence="9">MPI-SDFR-AT-0117</strain>
    </source>
</reference>
<feature type="transmembrane region" description="Helical" evidence="6">
    <location>
        <begin position="68"/>
        <end position="86"/>
    </location>
</feature>
<dbReference type="AlphaFoldDB" id="A0A9P8VDZ3"/>
<keyword evidence="4 6" id="KW-1133">Transmembrane helix</keyword>
<feature type="domain" description="Cardiolipin synthase N-terminal" evidence="8">
    <location>
        <begin position="46"/>
        <end position="87"/>
    </location>
</feature>